<dbReference type="Pfam" id="PF04072">
    <property type="entry name" value="LCM"/>
    <property type="match status" value="1"/>
</dbReference>
<name>A0A2A7MS07_MYCAG</name>
<dbReference type="EMBL" id="BLKS01000002">
    <property type="protein sequence ID" value="GFG54682.1"/>
    <property type="molecule type" value="Genomic_DNA"/>
</dbReference>
<evidence type="ECO:0000256" key="1">
    <source>
        <dbReference type="ARBA" id="ARBA00022603"/>
    </source>
</evidence>
<evidence type="ECO:0000313" key="3">
    <source>
        <dbReference type="EMBL" id="GFG54682.1"/>
    </source>
</evidence>
<reference evidence="4 5" key="1">
    <citation type="submission" date="2017-10" db="EMBL/GenBank/DDBJ databases">
        <title>The new phylogeny of genus Mycobacterium.</title>
        <authorList>
            <person name="Tortoli E."/>
            <person name="Trovato A."/>
            <person name="Cirillo D.M."/>
        </authorList>
    </citation>
    <scope>NUCLEOTIDE SEQUENCE [LARGE SCALE GENOMIC DNA]</scope>
    <source>
        <strain evidence="4 5">CCUG37673</strain>
    </source>
</reference>
<dbReference type="Proteomes" id="UP000220914">
    <property type="component" value="Unassembled WGS sequence"/>
</dbReference>
<dbReference type="OrthoDB" id="9800233at2"/>
<dbReference type="PIRSF" id="PIRSF028177">
    <property type="entry name" value="Polyketide_synth_Omtfrase_TcmP"/>
    <property type="match status" value="1"/>
</dbReference>
<dbReference type="PANTHER" id="PTHR43619">
    <property type="entry name" value="S-ADENOSYL-L-METHIONINE-DEPENDENT METHYLTRANSFERASE YKTD-RELATED"/>
    <property type="match status" value="1"/>
</dbReference>
<accession>A0A2A7MS07</accession>
<keyword evidence="5" id="KW-1185">Reference proteome</keyword>
<reference evidence="3" key="3">
    <citation type="submission" date="2020-02" db="EMBL/GenBank/DDBJ databases">
        <authorList>
            <person name="Matsumoto Y."/>
            <person name="Motooka D."/>
            <person name="Nakamura S."/>
        </authorList>
    </citation>
    <scope>NUCLEOTIDE SEQUENCE</scope>
    <source>
        <strain evidence="3">JCM 6377</strain>
    </source>
</reference>
<evidence type="ECO:0000313" key="6">
    <source>
        <dbReference type="Proteomes" id="UP000465302"/>
    </source>
</evidence>
<evidence type="ECO:0000313" key="5">
    <source>
        <dbReference type="Proteomes" id="UP000220914"/>
    </source>
</evidence>
<dbReference type="Gene3D" id="3.40.50.150">
    <property type="entry name" value="Vaccinia Virus protein VP39"/>
    <property type="match status" value="1"/>
</dbReference>
<organism evidence="4 5">
    <name type="scientific">Mycolicibacterium agri</name>
    <name type="common">Mycobacterium agri</name>
    <dbReference type="NCBI Taxonomy" id="36811"/>
    <lineage>
        <taxon>Bacteria</taxon>
        <taxon>Bacillati</taxon>
        <taxon>Actinomycetota</taxon>
        <taxon>Actinomycetes</taxon>
        <taxon>Mycobacteriales</taxon>
        <taxon>Mycobacteriaceae</taxon>
        <taxon>Mycolicibacterium</taxon>
    </lineage>
</organism>
<keyword evidence="1 4" id="KW-0489">Methyltransferase</keyword>
<dbReference type="EMBL" id="PDCP01000062">
    <property type="protein sequence ID" value="PEG34515.1"/>
    <property type="molecule type" value="Genomic_DNA"/>
</dbReference>
<dbReference type="GO" id="GO:0032259">
    <property type="term" value="P:methylation"/>
    <property type="evidence" value="ECO:0007669"/>
    <property type="project" value="UniProtKB-KW"/>
</dbReference>
<evidence type="ECO:0000256" key="2">
    <source>
        <dbReference type="ARBA" id="ARBA00022679"/>
    </source>
</evidence>
<proteinExistence type="predicted"/>
<sequence>MRTRVPVDLTGAAQTMLTTLYLKALDADFDRPVLGDRFAKDAAHLIDYDWHEIGITGRWAPLVTVRTAQYDIWTRQFLAVHQHATVLHIGCGLDSRVFRIDPDPRVQWYDIDYPAVVALRKKVFPPRPSYHLIAASATSPSWLHEIPADRPVLLLAEGVSMYLKQHEGVALLRRVVDRFPSGELQIDFFNWLGIRSQKAQTLVRRSGSTLHWAVNDPQDILRSVPGVRLLAAVTFFEASTFPRAPAGFRSMRTLLRTAPPVRKALQYHRYAFGPIQSPALSSPVEF</sequence>
<dbReference type="SUPFAM" id="SSF53335">
    <property type="entry name" value="S-adenosyl-L-methionine-dependent methyltransferases"/>
    <property type="match status" value="1"/>
</dbReference>
<dbReference type="PANTHER" id="PTHR43619:SF2">
    <property type="entry name" value="S-ADENOSYL-L-METHIONINE-DEPENDENT METHYLTRANSFERASES SUPERFAMILY PROTEIN"/>
    <property type="match status" value="1"/>
</dbReference>
<keyword evidence="2 4" id="KW-0808">Transferase</keyword>
<comment type="caution">
    <text evidence="4">The sequence shown here is derived from an EMBL/GenBank/DDBJ whole genome shotgun (WGS) entry which is preliminary data.</text>
</comment>
<dbReference type="AlphaFoldDB" id="A0A2A7MS07"/>
<evidence type="ECO:0000313" key="4">
    <source>
        <dbReference type="EMBL" id="PEG34515.1"/>
    </source>
</evidence>
<dbReference type="InterPro" id="IPR016874">
    <property type="entry name" value="TcmP-like"/>
</dbReference>
<dbReference type="InterPro" id="IPR007213">
    <property type="entry name" value="Ppm1/Ppm2/Tcmp"/>
</dbReference>
<dbReference type="Proteomes" id="UP000465302">
    <property type="component" value="Unassembled WGS sequence"/>
</dbReference>
<dbReference type="RefSeq" id="WP_097942803.1">
    <property type="nucleotide sequence ID" value="NZ_BLKS01000002.1"/>
</dbReference>
<protein>
    <submittedName>
        <fullName evidence="3 4">Methyltransferase</fullName>
    </submittedName>
</protein>
<dbReference type="InterPro" id="IPR029063">
    <property type="entry name" value="SAM-dependent_MTases_sf"/>
</dbReference>
<dbReference type="GO" id="GO:0008168">
    <property type="term" value="F:methyltransferase activity"/>
    <property type="evidence" value="ECO:0007669"/>
    <property type="project" value="UniProtKB-KW"/>
</dbReference>
<reference evidence="3 6" key="2">
    <citation type="journal article" date="2019" name="Emerg. Microbes Infect.">
        <title>Comprehensive subspecies identification of 175 nontuberculous mycobacteria species based on 7547 genomic profiles.</title>
        <authorList>
            <person name="Matsumoto Y."/>
            <person name="Kinjo T."/>
            <person name="Motooka D."/>
            <person name="Nabeya D."/>
            <person name="Jung N."/>
            <person name="Uechi K."/>
            <person name="Horii T."/>
            <person name="Iida T."/>
            <person name="Fujita J."/>
            <person name="Nakamura S."/>
        </authorList>
    </citation>
    <scope>NUCLEOTIDE SEQUENCE [LARGE SCALE GENOMIC DNA]</scope>
    <source>
        <strain evidence="3 6">JCM 6377</strain>
    </source>
</reference>
<gene>
    <name evidence="4" type="ORF">CQY20_25205</name>
    <name evidence="3" type="ORF">MAGR_61230</name>
</gene>